<evidence type="ECO:0000313" key="2">
    <source>
        <dbReference type="Proteomes" id="UP000290365"/>
    </source>
</evidence>
<evidence type="ECO:0000313" key="1">
    <source>
        <dbReference type="EMBL" id="QBD81615.1"/>
    </source>
</evidence>
<organism evidence="1 2">
    <name type="scientific">Ktedonosporobacter rubrisoli</name>
    <dbReference type="NCBI Taxonomy" id="2509675"/>
    <lineage>
        <taxon>Bacteria</taxon>
        <taxon>Bacillati</taxon>
        <taxon>Chloroflexota</taxon>
        <taxon>Ktedonobacteria</taxon>
        <taxon>Ktedonobacterales</taxon>
        <taxon>Ktedonosporobacteraceae</taxon>
        <taxon>Ktedonosporobacter</taxon>
    </lineage>
</organism>
<dbReference type="RefSeq" id="WP_129892676.1">
    <property type="nucleotide sequence ID" value="NZ_CP035758.1"/>
</dbReference>
<name>A0A4P6K0W4_KTERU</name>
<protein>
    <submittedName>
        <fullName evidence="1">Uncharacterized protein</fullName>
    </submittedName>
</protein>
<accession>A0A4P6K0W4</accession>
<keyword evidence="2" id="KW-1185">Reference proteome</keyword>
<sequence>MNEEMELVLWALNATFRLGNTTQDIPMMKGSFALFDACLAYLKLQQVTIIYAEEKDLYVFVDPQTGEEVSSPMIRPEPCA</sequence>
<gene>
    <name evidence="1" type="ORF">EPA93_38845</name>
</gene>
<dbReference type="EMBL" id="CP035758">
    <property type="protein sequence ID" value="QBD81615.1"/>
    <property type="molecule type" value="Genomic_DNA"/>
</dbReference>
<proteinExistence type="predicted"/>
<dbReference type="AlphaFoldDB" id="A0A4P6K0W4"/>
<dbReference type="KEGG" id="kbs:EPA93_38845"/>
<dbReference type="Proteomes" id="UP000290365">
    <property type="component" value="Chromosome"/>
</dbReference>
<reference evidence="1 2" key="1">
    <citation type="submission" date="2019-01" db="EMBL/GenBank/DDBJ databases">
        <title>Ktedonosporobacter rubrisoli SCAWS-G2.</title>
        <authorList>
            <person name="Huang Y."/>
            <person name="Yan B."/>
        </authorList>
    </citation>
    <scope>NUCLEOTIDE SEQUENCE [LARGE SCALE GENOMIC DNA]</scope>
    <source>
        <strain evidence="1 2">SCAWS-G2</strain>
    </source>
</reference>